<evidence type="ECO:0000256" key="2">
    <source>
        <dbReference type="ARBA" id="ARBA00006555"/>
    </source>
</evidence>
<keyword evidence="5" id="KW-0997">Cell inner membrane</keyword>
<dbReference type="GO" id="GO:0055085">
    <property type="term" value="P:transmembrane transport"/>
    <property type="evidence" value="ECO:0007669"/>
    <property type="project" value="InterPro"/>
</dbReference>
<evidence type="ECO:0000256" key="9">
    <source>
        <dbReference type="ARBA" id="ARBA00023136"/>
    </source>
</evidence>
<keyword evidence="9" id="KW-0472">Membrane</keyword>
<feature type="non-terminal residue" evidence="11">
    <location>
        <position position="252"/>
    </location>
</feature>
<dbReference type="PANTHER" id="PTHR33446">
    <property type="entry name" value="PROTEIN TONB-RELATED"/>
    <property type="match status" value="1"/>
</dbReference>
<evidence type="ECO:0000259" key="10">
    <source>
        <dbReference type="PROSITE" id="PS52015"/>
    </source>
</evidence>
<keyword evidence="7" id="KW-0653">Protein transport</keyword>
<dbReference type="InterPro" id="IPR006260">
    <property type="entry name" value="TonB/TolA_C"/>
</dbReference>
<dbReference type="InterPro" id="IPR003538">
    <property type="entry name" value="TonB"/>
</dbReference>
<dbReference type="Gene3D" id="3.30.1150.10">
    <property type="match status" value="2"/>
</dbReference>
<feature type="domain" description="TonB C-terminal" evidence="10">
    <location>
        <begin position="181"/>
        <end position="252"/>
    </location>
</feature>
<protein>
    <recommendedName>
        <fullName evidence="10">TonB C-terminal domain-containing protein</fullName>
    </recommendedName>
</protein>
<dbReference type="InterPro" id="IPR037682">
    <property type="entry name" value="TonB_C"/>
</dbReference>
<dbReference type="EMBL" id="BARU01036305">
    <property type="protein sequence ID" value="GAH89130.1"/>
    <property type="molecule type" value="Genomic_DNA"/>
</dbReference>
<dbReference type="GO" id="GO:0015891">
    <property type="term" value="P:siderophore transport"/>
    <property type="evidence" value="ECO:0007669"/>
    <property type="project" value="InterPro"/>
</dbReference>
<evidence type="ECO:0000256" key="5">
    <source>
        <dbReference type="ARBA" id="ARBA00022519"/>
    </source>
</evidence>
<dbReference type="PANTHER" id="PTHR33446:SF2">
    <property type="entry name" value="PROTEIN TONB"/>
    <property type="match status" value="1"/>
</dbReference>
<evidence type="ECO:0000313" key="11">
    <source>
        <dbReference type="EMBL" id="GAH89130.1"/>
    </source>
</evidence>
<comment type="subcellular location">
    <subcellularLocation>
        <location evidence="1">Cell inner membrane</location>
        <topology evidence="1">Single-pass membrane protein</topology>
        <orientation evidence="1">Periplasmic side</orientation>
    </subcellularLocation>
</comment>
<gene>
    <name evidence="11" type="ORF">S03H2_56715</name>
</gene>
<evidence type="ECO:0000256" key="1">
    <source>
        <dbReference type="ARBA" id="ARBA00004383"/>
    </source>
</evidence>
<dbReference type="GO" id="GO:0031992">
    <property type="term" value="F:energy transducer activity"/>
    <property type="evidence" value="ECO:0007669"/>
    <property type="project" value="InterPro"/>
</dbReference>
<feature type="domain" description="TonB C-terminal" evidence="10">
    <location>
        <begin position="11"/>
        <end position="108"/>
    </location>
</feature>
<evidence type="ECO:0000256" key="8">
    <source>
        <dbReference type="ARBA" id="ARBA00022989"/>
    </source>
</evidence>
<organism evidence="11">
    <name type="scientific">marine sediment metagenome</name>
    <dbReference type="NCBI Taxonomy" id="412755"/>
    <lineage>
        <taxon>unclassified sequences</taxon>
        <taxon>metagenomes</taxon>
        <taxon>ecological metagenomes</taxon>
    </lineage>
</organism>
<comment type="caution">
    <text evidence="11">The sequence shown here is derived from an EMBL/GenBank/DDBJ whole genome shotgun (WGS) entry which is preliminary data.</text>
</comment>
<dbReference type="GO" id="GO:0098797">
    <property type="term" value="C:plasma membrane protein complex"/>
    <property type="evidence" value="ECO:0007669"/>
    <property type="project" value="TreeGrafter"/>
</dbReference>
<keyword evidence="6" id="KW-0812">Transmembrane</keyword>
<accession>X1K661</accession>
<dbReference type="Pfam" id="PF03544">
    <property type="entry name" value="TonB_C"/>
    <property type="match status" value="2"/>
</dbReference>
<evidence type="ECO:0000256" key="7">
    <source>
        <dbReference type="ARBA" id="ARBA00022927"/>
    </source>
</evidence>
<keyword evidence="8" id="KW-1133">Transmembrane helix</keyword>
<comment type="similarity">
    <text evidence="2">Belongs to the TonB family.</text>
</comment>
<dbReference type="NCBIfam" id="TIGR01352">
    <property type="entry name" value="tonB_Cterm"/>
    <property type="match status" value="2"/>
</dbReference>
<dbReference type="GO" id="GO:0030288">
    <property type="term" value="C:outer membrane-bounded periplasmic space"/>
    <property type="evidence" value="ECO:0007669"/>
    <property type="project" value="InterPro"/>
</dbReference>
<keyword evidence="3" id="KW-0813">Transport</keyword>
<feature type="non-terminal residue" evidence="11">
    <location>
        <position position="1"/>
    </location>
</feature>
<dbReference type="PRINTS" id="PR01374">
    <property type="entry name" value="TONBPROTEIN"/>
</dbReference>
<evidence type="ECO:0000256" key="3">
    <source>
        <dbReference type="ARBA" id="ARBA00022448"/>
    </source>
</evidence>
<name>X1K661_9ZZZZ</name>
<dbReference type="SUPFAM" id="SSF74653">
    <property type="entry name" value="TolA/TonB C-terminal domain"/>
    <property type="match status" value="2"/>
</dbReference>
<proteinExistence type="inferred from homology"/>
<dbReference type="PROSITE" id="PS52015">
    <property type="entry name" value="TONB_CTD"/>
    <property type="match status" value="2"/>
</dbReference>
<dbReference type="AlphaFoldDB" id="X1K661"/>
<dbReference type="GO" id="GO:0015031">
    <property type="term" value="P:protein transport"/>
    <property type="evidence" value="ECO:0007669"/>
    <property type="project" value="UniProtKB-KW"/>
</dbReference>
<keyword evidence="4" id="KW-1003">Cell membrane</keyword>
<reference evidence="11" key="1">
    <citation type="journal article" date="2014" name="Front. Microbiol.">
        <title>High frequency of phylogenetically diverse reductive dehalogenase-homologous genes in deep subseafloor sedimentary metagenomes.</title>
        <authorList>
            <person name="Kawai M."/>
            <person name="Futagami T."/>
            <person name="Toyoda A."/>
            <person name="Takaki Y."/>
            <person name="Nishi S."/>
            <person name="Hori S."/>
            <person name="Arai W."/>
            <person name="Tsubouchi T."/>
            <person name="Morono Y."/>
            <person name="Uchiyama I."/>
            <person name="Ito T."/>
            <person name="Fujiyama A."/>
            <person name="Inagaki F."/>
            <person name="Takami H."/>
        </authorList>
    </citation>
    <scope>NUCLEOTIDE SEQUENCE</scope>
    <source>
        <strain evidence="11">Expedition CK06-06</strain>
    </source>
</reference>
<evidence type="ECO:0000256" key="6">
    <source>
        <dbReference type="ARBA" id="ARBA00022692"/>
    </source>
</evidence>
<dbReference type="InterPro" id="IPR051045">
    <property type="entry name" value="TonB-dependent_transducer"/>
</dbReference>
<sequence length="252" mass="26843">NIRFIPYDEPPRPIGGYAAIQQHVVYPEKARAAGIEDTVIVQAFITEDGKVEKILVLQNKSGDTSLGEAAAAAIKGVTFEPAKQEGTPVGVWIAIPVKFSLEDDAGGASESEGKPPTSEIAYNNAAEYRAALDKLRGELDGAFKVRTDEGVIEIPDERLPAPPPPPEEGAIVRFIPYDEAPMPIGGYAAIMEQVVYPEQARMAGIEGTVMVRAFITEDGKASEITVYKNDTGDPSLGDAAMAAIQNTAFEPA</sequence>
<evidence type="ECO:0000256" key="4">
    <source>
        <dbReference type="ARBA" id="ARBA00022475"/>
    </source>
</evidence>